<proteinExistence type="inferred from homology"/>
<dbReference type="InterPro" id="IPR023996">
    <property type="entry name" value="TonB-dep_OMP_SusC/RagA"/>
</dbReference>
<keyword evidence="3 7" id="KW-1134">Transmembrane beta strand</keyword>
<reference evidence="11" key="1">
    <citation type="submission" date="2021-03" db="EMBL/GenBank/DDBJ databases">
        <title>Assistant Professor.</title>
        <authorList>
            <person name="Huq M.A."/>
        </authorList>
    </citation>
    <scope>NUCLEOTIDE SEQUENCE [LARGE SCALE GENOMIC DNA]</scope>
    <source>
        <strain evidence="11">MAH-28</strain>
    </source>
</reference>
<dbReference type="NCBIfam" id="TIGR04056">
    <property type="entry name" value="OMP_RagA_SusC"/>
    <property type="match status" value="1"/>
</dbReference>
<keyword evidence="4 7" id="KW-0812">Transmembrane</keyword>
<evidence type="ECO:0000259" key="9">
    <source>
        <dbReference type="Pfam" id="PF07715"/>
    </source>
</evidence>
<keyword evidence="11" id="KW-1185">Reference proteome</keyword>
<dbReference type="Gene3D" id="2.60.40.1120">
    <property type="entry name" value="Carboxypeptidase-like, regulatory domain"/>
    <property type="match status" value="1"/>
</dbReference>
<feature type="signal peptide" evidence="8">
    <location>
        <begin position="1"/>
        <end position="21"/>
    </location>
</feature>
<comment type="similarity">
    <text evidence="7">Belongs to the TonB-dependent receptor family.</text>
</comment>
<evidence type="ECO:0000256" key="1">
    <source>
        <dbReference type="ARBA" id="ARBA00004571"/>
    </source>
</evidence>
<keyword evidence="8" id="KW-0732">Signal</keyword>
<dbReference type="Pfam" id="PF07715">
    <property type="entry name" value="Plug"/>
    <property type="match status" value="1"/>
</dbReference>
<evidence type="ECO:0000313" key="10">
    <source>
        <dbReference type="EMBL" id="MBO9151085.1"/>
    </source>
</evidence>
<keyword evidence="2 7" id="KW-0813">Transport</keyword>
<gene>
    <name evidence="10" type="ORF">J7I43_02630</name>
</gene>
<feature type="domain" description="TonB-dependent receptor plug" evidence="9">
    <location>
        <begin position="115"/>
        <end position="233"/>
    </location>
</feature>
<keyword evidence="5 7" id="KW-0472">Membrane</keyword>
<dbReference type="NCBIfam" id="TIGR04057">
    <property type="entry name" value="SusC_RagA_signa"/>
    <property type="match status" value="1"/>
</dbReference>
<evidence type="ECO:0000256" key="5">
    <source>
        <dbReference type="ARBA" id="ARBA00023136"/>
    </source>
</evidence>
<dbReference type="InterPro" id="IPR008969">
    <property type="entry name" value="CarboxyPept-like_regulatory"/>
</dbReference>
<evidence type="ECO:0000256" key="7">
    <source>
        <dbReference type="PROSITE-ProRule" id="PRU01360"/>
    </source>
</evidence>
<keyword evidence="6 7" id="KW-0998">Cell outer membrane</keyword>
<evidence type="ECO:0000313" key="11">
    <source>
        <dbReference type="Proteomes" id="UP000679126"/>
    </source>
</evidence>
<evidence type="ECO:0000256" key="8">
    <source>
        <dbReference type="SAM" id="SignalP"/>
    </source>
</evidence>
<dbReference type="Pfam" id="PF13715">
    <property type="entry name" value="CarbopepD_reg_2"/>
    <property type="match status" value="1"/>
</dbReference>
<dbReference type="SUPFAM" id="SSF56935">
    <property type="entry name" value="Porins"/>
    <property type="match status" value="1"/>
</dbReference>
<name>A0ABS3Y8U4_9BACT</name>
<dbReference type="RefSeq" id="WP_209142937.1">
    <property type="nucleotide sequence ID" value="NZ_JAGHKP010000001.1"/>
</dbReference>
<dbReference type="InterPro" id="IPR012910">
    <property type="entry name" value="Plug_dom"/>
</dbReference>
<dbReference type="InterPro" id="IPR023997">
    <property type="entry name" value="TonB-dep_OMP_SusC/RagA_CS"/>
</dbReference>
<sequence>MRRILLLATLLSFCFAPAVWAQNKKAVSGTVKDVNGQLLPGVTVIEKGTSNGAVTLADGSFKLSADPNGTLVFTFMGYAQQEVPASAPSFNIVLKEDSKNLNEVVVTALGFKREQRKLGYAVTELKGSEVAKTNAINPVAALQGKVAGLDISGAAGGPQSANRIVLRGAKSLNGKDQPIFVIDGTIFENEEADNAVNFGNVLKNFNPDDFESVTVLKGAAATALYGTRAINGAILITTKKGTTRKGLGVDFSQTVQFEQVYRTPIALQNTYGAGYNPFFGKDADDNNVVEWAGAYSFGPKMDGSPAKIINGDIVPFSAQPNNWKNTYQTGKYFNTNVAVEGGNEKANFRFSYSHVDNNSVMPNNGFKRDAFSLKSSAVISKFLSAEGGVTFTSSETTNPTRQGGDYTNENVGRKWIYIFPRNYDAGYWQARYMGPNPGKQDLNDYLGQYPGADYWFALENDNWLRKEKLLMGNLSLTGTATDWLKFIARGNFSYEQNADDRRQLGWGPNFTGNRGLFVLSGLNRTQYTFTGMAVITPKLGSDFNASLNLGAETWTSGIGNNFRTATTNGLRIPGLYAMTNSVGQVDAKAAIEKQKRINSLFFAASFSYKNAWFLDVTGRNDWSSALMYPDGHGTPSYFYPSVSAAWEFTETFKQSMPSWVTYGKLRASYAFVGGDMLPWDNNSGYVTSSVWNGAADLLPINEYYQPGTLPNMNLKPSTSSSVELGADVRFLKNRLGLDVAWYRSIIKDQILKIPAAPESGVNERYINAGKFRNSGIEIAINARPIETKNFGWDLTLNGSKNNNKIISLYGNEKEYEMGNDQDVRVLAMVGAAYGVIQTNYGYTRYQGKDANDPNNGKPIISPNSTDLPYKFKRGAAVVGNITPDFNLGLNNNFNYKNWSLGFLVQARIGGDMFSASHQYGTGRGTVASTINGRDAEHGGIAWTDKSGRQRNDGIIPEGVFEDGYKITHNGSEVDLGGMSYRDAFDKGYVNPMSPYEYYSMVGDWGIGIREASVFDATYVALREVSLGYTMPSKIAEKIRMNKVRVLLIGRNLGYLYNNLPDHINPESLRNNSTSAFSEYGGTPFVRNMAVTLQLGF</sequence>
<evidence type="ECO:0000256" key="2">
    <source>
        <dbReference type="ARBA" id="ARBA00022448"/>
    </source>
</evidence>
<dbReference type="SUPFAM" id="SSF49464">
    <property type="entry name" value="Carboxypeptidase regulatory domain-like"/>
    <property type="match status" value="1"/>
</dbReference>
<dbReference type="InterPro" id="IPR036942">
    <property type="entry name" value="Beta-barrel_TonB_sf"/>
</dbReference>
<accession>A0ABS3Y8U4</accession>
<dbReference type="Gene3D" id="2.170.130.10">
    <property type="entry name" value="TonB-dependent receptor, plug domain"/>
    <property type="match status" value="1"/>
</dbReference>
<evidence type="ECO:0000256" key="3">
    <source>
        <dbReference type="ARBA" id="ARBA00022452"/>
    </source>
</evidence>
<dbReference type="EMBL" id="JAGHKP010000001">
    <property type="protein sequence ID" value="MBO9151085.1"/>
    <property type="molecule type" value="Genomic_DNA"/>
</dbReference>
<dbReference type="InterPro" id="IPR039426">
    <property type="entry name" value="TonB-dep_rcpt-like"/>
</dbReference>
<feature type="chain" id="PRO_5046346512" evidence="8">
    <location>
        <begin position="22"/>
        <end position="1096"/>
    </location>
</feature>
<comment type="subcellular location">
    <subcellularLocation>
        <location evidence="1 7">Cell outer membrane</location>
        <topology evidence="1 7">Multi-pass membrane protein</topology>
    </subcellularLocation>
</comment>
<dbReference type="PROSITE" id="PS52016">
    <property type="entry name" value="TONB_DEPENDENT_REC_3"/>
    <property type="match status" value="1"/>
</dbReference>
<evidence type="ECO:0000256" key="6">
    <source>
        <dbReference type="ARBA" id="ARBA00023237"/>
    </source>
</evidence>
<protein>
    <submittedName>
        <fullName evidence="10">SusC/RagA family TonB-linked outer membrane protein</fullName>
    </submittedName>
</protein>
<dbReference type="InterPro" id="IPR037066">
    <property type="entry name" value="Plug_dom_sf"/>
</dbReference>
<dbReference type="Gene3D" id="2.40.170.20">
    <property type="entry name" value="TonB-dependent receptor, beta-barrel domain"/>
    <property type="match status" value="1"/>
</dbReference>
<comment type="caution">
    <text evidence="10">The sequence shown here is derived from an EMBL/GenBank/DDBJ whole genome shotgun (WGS) entry which is preliminary data.</text>
</comment>
<organism evidence="10 11">
    <name type="scientific">Chitinophaga chungangae</name>
    <dbReference type="NCBI Taxonomy" id="2821488"/>
    <lineage>
        <taxon>Bacteria</taxon>
        <taxon>Pseudomonadati</taxon>
        <taxon>Bacteroidota</taxon>
        <taxon>Chitinophagia</taxon>
        <taxon>Chitinophagales</taxon>
        <taxon>Chitinophagaceae</taxon>
        <taxon>Chitinophaga</taxon>
    </lineage>
</organism>
<dbReference type="Proteomes" id="UP000679126">
    <property type="component" value="Unassembled WGS sequence"/>
</dbReference>
<evidence type="ECO:0000256" key="4">
    <source>
        <dbReference type="ARBA" id="ARBA00022692"/>
    </source>
</evidence>